<dbReference type="Proteomes" id="UP001201163">
    <property type="component" value="Unassembled WGS sequence"/>
</dbReference>
<dbReference type="SUPFAM" id="SSF101238">
    <property type="entry name" value="XPC-binding domain"/>
    <property type="match status" value="1"/>
</dbReference>
<dbReference type="GO" id="GO:0006289">
    <property type="term" value="P:nucleotide-excision repair"/>
    <property type="evidence" value="ECO:0007669"/>
    <property type="project" value="UniProtKB-UniRule"/>
</dbReference>
<feature type="domain" description="Ubiquitin-like" evidence="4">
    <location>
        <begin position="1"/>
        <end position="94"/>
    </location>
</feature>
<reference evidence="5" key="1">
    <citation type="submission" date="2022-01" db="EMBL/GenBank/DDBJ databases">
        <title>Comparative genomics reveals a dynamic genome evolution in the ectomycorrhizal milk-cap (Lactarius) mushrooms.</title>
        <authorList>
            <consortium name="DOE Joint Genome Institute"/>
            <person name="Lebreton A."/>
            <person name="Tang N."/>
            <person name="Kuo A."/>
            <person name="LaButti K."/>
            <person name="Drula E."/>
            <person name="Barry K."/>
            <person name="Clum A."/>
            <person name="Lipzen A."/>
            <person name="Mousain D."/>
            <person name="Ng V."/>
            <person name="Wang R."/>
            <person name="Wang X."/>
            <person name="Dai Y."/>
            <person name="Henrissat B."/>
            <person name="Grigoriev I.V."/>
            <person name="Guerin-Laguette A."/>
            <person name="Yu F."/>
            <person name="Martin F.M."/>
        </authorList>
    </citation>
    <scope>NUCLEOTIDE SEQUENCE</scope>
    <source>
        <strain evidence="5">QP</strain>
    </source>
</reference>
<dbReference type="GO" id="GO:0005829">
    <property type="term" value="C:cytosol"/>
    <property type="evidence" value="ECO:0007669"/>
    <property type="project" value="TreeGrafter"/>
</dbReference>
<dbReference type="SUPFAM" id="SSF54236">
    <property type="entry name" value="Ubiquitin-like"/>
    <property type="match status" value="1"/>
</dbReference>
<dbReference type="InterPro" id="IPR004806">
    <property type="entry name" value="Rad23"/>
</dbReference>
<dbReference type="Gene3D" id="1.10.8.10">
    <property type="entry name" value="DNA helicase RuvA subunit, C-terminal domain"/>
    <property type="match status" value="1"/>
</dbReference>
<dbReference type="GO" id="GO:0070628">
    <property type="term" value="F:proteasome binding"/>
    <property type="evidence" value="ECO:0007669"/>
    <property type="project" value="TreeGrafter"/>
</dbReference>
<dbReference type="InterPro" id="IPR000626">
    <property type="entry name" value="Ubiquitin-like_dom"/>
</dbReference>
<comment type="subcellular location">
    <subcellularLocation>
        <location evidence="1">Nucleus</location>
    </subcellularLocation>
    <subcellularLocation>
        <location evidence="1">Cytoplasm</location>
    </subcellularLocation>
</comment>
<dbReference type="PANTHER" id="PTHR10621">
    <property type="entry name" value="UV EXCISION REPAIR PROTEIN RAD23"/>
    <property type="match status" value="1"/>
</dbReference>
<dbReference type="InterPro" id="IPR009060">
    <property type="entry name" value="UBA-like_sf"/>
</dbReference>
<organism evidence="5 6">
    <name type="scientific">Lactarius akahatsu</name>
    <dbReference type="NCBI Taxonomy" id="416441"/>
    <lineage>
        <taxon>Eukaryota</taxon>
        <taxon>Fungi</taxon>
        <taxon>Dikarya</taxon>
        <taxon>Basidiomycota</taxon>
        <taxon>Agaricomycotina</taxon>
        <taxon>Agaricomycetes</taxon>
        <taxon>Russulales</taxon>
        <taxon>Russulaceae</taxon>
        <taxon>Lactarius</taxon>
    </lineage>
</organism>
<evidence type="ECO:0000313" key="6">
    <source>
        <dbReference type="Proteomes" id="UP001201163"/>
    </source>
</evidence>
<keyword evidence="6" id="KW-1185">Reference proteome</keyword>
<protein>
    <recommendedName>
        <fullName evidence="1">UV excision repair protein RAD23</fullName>
    </recommendedName>
</protein>
<keyword evidence="1" id="KW-0539">Nucleus</keyword>
<dbReference type="Gene3D" id="1.10.10.540">
    <property type="entry name" value="XPC-binding domain"/>
    <property type="match status" value="1"/>
</dbReference>
<dbReference type="CDD" id="cd14281">
    <property type="entry name" value="UBA2_Rad23_like"/>
    <property type="match status" value="1"/>
</dbReference>
<dbReference type="PRINTS" id="PR01839">
    <property type="entry name" value="RAD23PROTEIN"/>
</dbReference>
<dbReference type="InterPro" id="IPR029071">
    <property type="entry name" value="Ubiquitin-like_domsf"/>
</dbReference>
<dbReference type="GO" id="GO:0003684">
    <property type="term" value="F:damaged DNA binding"/>
    <property type="evidence" value="ECO:0007669"/>
    <property type="project" value="UniProtKB-UniRule"/>
</dbReference>
<dbReference type="PROSITE" id="PS50053">
    <property type="entry name" value="UBIQUITIN_2"/>
    <property type="match status" value="1"/>
</dbReference>
<dbReference type="FunFam" id="1.10.8.10:FF:000002">
    <property type="entry name" value="UV excision repair protein RAD23 homolog"/>
    <property type="match status" value="1"/>
</dbReference>
<name>A0AAD4LDC0_9AGAM</name>
<dbReference type="GO" id="GO:0031593">
    <property type="term" value="F:polyubiquitin modification-dependent protein binding"/>
    <property type="evidence" value="ECO:0007669"/>
    <property type="project" value="UniProtKB-UniRule"/>
</dbReference>
<dbReference type="SMART" id="SM00213">
    <property type="entry name" value="UBQ"/>
    <property type="match status" value="1"/>
</dbReference>
<evidence type="ECO:0000256" key="1">
    <source>
        <dbReference type="RuleBase" id="RU367049"/>
    </source>
</evidence>
<dbReference type="InterPro" id="IPR015360">
    <property type="entry name" value="XPC-bd"/>
</dbReference>
<evidence type="ECO:0000313" key="5">
    <source>
        <dbReference type="EMBL" id="KAH8982675.1"/>
    </source>
</evidence>
<comment type="function">
    <text evidence="1">Multiubiquitin chain receptor involved in modulation of proteasomal degradation. Involved in nucleotide excision repair.</text>
</comment>
<feature type="compositionally biased region" description="Low complexity" evidence="2">
    <location>
        <begin position="340"/>
        <end position="351"/>
    </location>
</feature>
<accession>A0AAD4LDC0</accession>
<sequence length="416" mass="43499">MKLTIRPFQRGKAVFVVSSGSYPALPLTYILFQVEAEPSETIHDLKLRISEQGFPVETQNLLSTGKSLQDDKTIGSYGIKEASSLVLMIKAGSAAVLPNPDINSSPSTAPDTLSAPPPPAQATSANHLSVPTQASVPPEVASSIPQAISGTAQGPSFNGAGIYSNAGPSQSNIETIPCTALRASLDNVDQAVELLINDPDNIGAAGAAQAANRSRFAYGASPQTSGLPQPQDLMKMVAQQQQQQAPSDLSSMSLGALGGLRGAGAGAGSGAPTAEVSPEQIEEIRRLVAYNPILTGPLLEQIKQDDPDLYNYIDNDPEKLLLALAQGGDNSGTSAPPAPASRQPPALARLPATPPVPQRMMQPTTQTQTVEVTQEERQAIETIIGMGFEKQQAIQAYLACDKSVERAVEFLVAGAF</sequence>
<proteinExistence type="inferred from homology"/>
<dbReference type="PANTHER" id="PTHR10621:SF0">
    <property type="entry name" value="UV EXCISION REPAIR PROTEIN RAD23"/>
    <property type="match status" value="1"/>
</dbReference>
<dbReference type="PROSITE" id="PS50030">
    <property type="entry name" value="UBA"/>
    <property type="match status" value="1"/>
</dbReference>
<dbReference type="GO" id="GO:0043130">
    <property type="term" value="F:ubiquitin binding"/>
    <property type="evidence" value="ECO:0007669"/>
    <property type="project" value="UniProtKB-UniRule"/>
</dbReference>
<comment type="similarity">
    <text evidence="1">Belongs to the RAD23 family.</text>
</comment>
<feature type="region of interest" description="Disordered" evidence="2">
    <location>
        <begin position="326"/>
        <end position="369"/>
    </location>
</feature>
<dbReference type="EMBL" id="JAKELL010000097">
    <property type="protein sequence ID" value="KAH8982675.1"/>
    <property type="molecule type" value="Genomic_DNA"/>
</dbReference>
<feature type="compositionally biased region" description="Polar residues" evidence="2">
    <location>
        <begin position="126"/>
        <end position="135"/>
    </location>
</feature>
<dbReference type="Pfam" id="PF00627">
    <property type="entry name" value="UBA"/>
    <property type="match status" value="1"/>
</dbReference>
<keyword evidence="1" id="KW-0234">DNA repair</keyword>
<dbReference type="Pfam" id="PF09280">
    <property type="entry name" value="XPC-binding"/>
    <property type="match status" value="1"/>
</dbReference>
<dbReference type="Gene3D" id="3.10.20.90">
    <property type="entry name" value="Phosphatidylinositol 3-kinase Catalytic Subunit, Chain A, domain 1"/>
    <property type="match status" value="1"/>
</dbReference>
<dbReference type="CDD" id="cd01805">
    <property type="entry name" value="Ubl_Rad23"/>
    <property type="match status" value="1"/>
</dbReference>
<dbReference type="SMART" id="SM00165">
    <property type="entry name" value="UBA"/>
    <property type="match status" value="1"/>
</dbReference>
<dbReference type="GO" id="GO:0005654">
    <property type="term" value="C:nucleoplasm"/>
    <property type="evidence" value="ECO:0007669"/>
    <property type="project" value="TreeGrafter"/>
</dbReference>
<feature type="region of interest" description="Disordered" evidence="2">
    <location>
        <begin position="100"/>
        <end position="137"/>
    </location>
</feature>
<dbReference type="InterPro" id="IPR015940">
    <property type="entry name" value="UBA"/>
</dbReference>
<dbReference type="SUPFAM" id="SSF46934">
    <property type="entry name" value="UBA-like"/>
    <property type="match status" value="1"/>
</dbReference>
<keyword evidence="1" id="KW-0227">DNA damage</keyword>
<feature type="compositionally biased region" description="Low complexity" evidence="2">
    <location>
        <begin position="358"/>
        <end position="369"/>
    </location>
</feature>
<dbReference type="GO" id="GO:0043161">
    <property type="term" value="P:proteasome-mediated ubiquitin-dependent protein catabolic process"/>
    <property type="evidence" value="ECO:0007669"/>
    <property type="project" value="UniProtKB-UniRule"/>
</dbReference>
<keyword evidence="1" id="KW-0963">Cytoplasm</keyword>
<comment type="caution">
    <text evidence="5">The sequence shown here is derived from an EMBL/GenBank/DDBJ whole genome shotgun (WGS) entry which is preliminary data.</text>
</comment>
<dbReference type="InterPro" id="IPR036353">
    <property type="entry name" value="XPC-bd_sf"/>
</dbReference>
<evidence type="ECO:0000256" key="2">
    <source>
        <dbReference type="SAM" id="MobiDB-lite"/>
    </source>
</evidence>
<gene>
    <name evidence="5" type="ORF">EDB92DRAFT_2117701</name>
</gene>
<feature type="domain" description="UBA" evidence="3">
    <location>
        <begin position="373"/>
        <end position="414"/>
    </location>
</feature>
<dbReference type="AlphaFoldDB" id="A0AAD4LDC0"/>
<evidence type="ECO:0000259" key="4">
    <source>
        <dbReference type="PROSITE" id="PS50053"/>
    </source>
</evidence>
<evidence type="ECO:0000259" key="3">
    <source>
        <dbReference type="PROSITE" id="PS50030"/>
    </source>
</evidence>
<feature type="compositionally biased region" description="Polar residues" evidence="2">
    <location>
        <begin position="101"/>
        <end position="111"/>
    </location>
</feature>
<dbReference type="Pfam" id="PF00240">
    <property type="entry name" value="ubiquitin"/>
    <property type="match status" value="1"/>
</dbReference>